<name>A0ABW4RF24_9BACL</name>
<dbReference type="InterPro" id="IPR027417">
    <property type="entry name" value="P-loop_NTPase"/>
</dbReference>
<proteinExistence type="predicted"/>
<dbReference type="EMBL" id="JBHUEH010000010">
    <property type="protein sequence ID" value="MFD1884901.1"/>
    <property type="molecule type" value="Genomic_DNA"/>
</dbReference>
<comment type="caution">
    <text evidence="1">The sequence shown here is derived from an EMBL/GenBank/DDBJ whole genome shotgun (WGS) entry which is preliminary data.</text>
</comment>
<evidence type="ECO:0000313" key="1">
    <source>
        <dbReference type="EMBL" id="MFD1884901.1"/>
    </source>
</evidence>
<protein>
    <recommendedName>
        <fullName evidence="3">Sulfotransferase family protein</fullName>
    </recommendedName>
</protein>
<keyword evidence="2" id="KW-1185">Reference proteome</keyword>
<dbReference type="SUPFAM" id="SSF52540">
    <property type="entry name" value="P-loop containing nucleoside triphosphate hydrolases"/>
    <property type="match status" value="1"/>
</dbReference>
<dbReference type="Gene3D" id="3.40.50.300">
    <property type="entry name" value="P-loop containing nucleotide triphosphate hydrolases"/>
    <property type="match status" value="1"/>
</dbReference>
<dbReference type="Proteomes" id="UP001597233">
    <property type="component" value="Unassembled WGS sequence"/>
</dbReference>
<organism evidence="1 2">
    <name type="scientific">Paenibacillus wenxiniae</name>
    <dbReference type="NCBI Taxonomy" id="1636843"/>
    <lineage>
        <taxon>Bacteria</taxon>
        <taxon>Bacillati</taxon>
        <taxon>Bacillota</taxon>
        <taxon>Bacilli</taxon>
        <taxon>Bacillales</taxon>
        <taxon>Paenibacillaceae</taxon>
        <taxon>Paenibacillus</taxon>
    </lineage>
</organism>
<evidence type="ECO:0000313" key="2">
    <source>
        <dbReference type="Proteomes" id="UP001597233"/>
    </source>
</evidence>
<accession>A0ABW4RF24</accession>
<gene>
    <name evidence="1" type="ORF">ACFSC9_05120</name>
</gene>
<dbReference type="RefSeq" id="WP_347324542.1">
    <property type="nucleotide sequence ID" value="NZ_JBCGUH010000003.1"/>
</dbReference>
<evidence type="ECO:0008006" key="3">
    <source>
        <dbReference type="Google" id="ProtNLM"/>
    </source>
</evidence>
<sequence length="373" mass="43429">MFGIRRRRTRAIQEIIIHAGMHKTGTTSIQETLFAHADQLKQRDLLYPTCWPSNHSIPIFSLFKRDPSYFENIVEERSRQEIEHTRQHFMRVLQQEIATSTPTRLVLSGENISLLTYRELRSFRLFLQNITGYRVPIRVIVCVRHPVPWLISATQQRLKSGQHLQTILDVKMRAIIPQLFQQRIGNLMRVFGKKALTVYSFDDAVQSVYGPVGYFLQQLGYAEEDILSFDIKKANESMSFMAARFIAFINEKCPIILCNRKNELRTRQDIDPLLAIRGPKFDIAYTYKKDFLQLAQADLAWLKAKFNISFTYELSEPTEDNISFPDSTTIKDIKAAYDRLPIVLQQLVIECWDDHFPEAPLVDVLHLAVTDYR</sequence>
<reference evidence="2" key="1">
    <citation type="journal article" date="2019" name="Int. J. Syst. Evol. Microbiol.">
        <title>The Global Catalogue of Microorganisms (GCM) 10K type strain sequencing project: providing services to taxonomists for standard genome sequencing and annotation.</title>
        <authorList>
            <consortium name="The Broad Institute Genomics Platform"/>
            <consortium name="The Broad Institute Genome Sequencing Center for Infectious Disease"/>
            <person name="Wu L."/>
            <person name="Ma J."/>
        </authorList>
    </citation>
    <scope>NUCLEOTIDE SEQUENCE [LARGE SCALE GENOMIC DNA]</scope>
    <source>
        <strain evidence="2">CCUG 54950</strain>
    </source>
</reference>